<comment type="caution">
    <text evidence="10">The sequence shown here is derived from an EMBL/GenBank/DDBJ whole genome shotgun (WGS) entry which is preliminary data.</text>
</comment>
<sequence>MGNYGAPPPGYPGQGQPMPAYFADPLANVAMQYGQSLAGQGKDIVNQNLEKWISISTLKFYFAVDTKYVARKLLVLFLPFVIRDWSIKFPPSQCVAPREEPNAPDLYVPAMAFVTYILTTGVLLGTQNRFTPEDLGGQASQILAWLIVEILLVLLTFYITNISSNLRFLHLLAFTGYKYVGMVVCGVMSMFLSRWGYRVALIYSSVAIVWFFLRSLKVYVLPEVMSADRTGYRRRLWALLFITALQPLMIWLLTRQICSFEAPAAVAPPPVSY</sequence>
<comment type="similarity">
    <text evidence="1 9">Belongs to the YIF1 family.</text>
</comment>
<dbReference type="InterPro" id="IPR005578">
    <property type="entry name" value="Yif1_fam"/>
</dbReference>
<feature type="transmembrane region" description="Helical" evidence="9">
    <location>
        <begin position="106"/>
        <end position="126"/>
    </location>
</feature>
<keyword evidence="7 9" id="KW-0333">Golgi apparatus</keyword>
<name>A0A9X6RKN2_HYPEX</name>
<dbReference type="PANTHER" id="PTHR14083:SF0">
    <property type="entry name" value="YIP1D-INTERACTING FACTOR 1, ISOFORM C"/>
    <property type="match status" value="1"/>
</dbReference>
<proteinExistence type="inferred from homology"/>
<keyword evidence="4 9" id="KW-0256">Endoplasmic reticulum</keyword>
<accession>A0A9X6RKN2</accession>
<keyword evidence="8 9" id="KW-0472">Membrane</keyword>
<dbReference type="GO" id="GO:0030134">
    <property type="term" value="C:COPII-coated ER to Golgi transport vesicle"/>
    <property type="evidence" value="ECO:0007669"/>
    <property type="project" value="TreeGrafter"/>
</dbReference>
<dbReference type="GO" id="GO:0000139">
    <property type="term" value="C:Golgi membrane"/>
    <property type="evidence" value="ECO:0007669"/>
    <property type="project" value="UniProtKB-SubCell"/>
</dbReference>
<evidence type="ECO:0000256" key="2">
    <source>
        <dbReference type="ARBA" id="ARBA00022448"/>
    </source>
</evidence>
<feature type="transmembrane region" description="Helical" evidence="9">
    <location>
        <begin position="171"/>
        <end position="191"/>
    </location>
</feature>
<evidence type="ECO:0000256" key="5">
    <source>
        <dbReference type="ARBA" id="ARBA00022927"/>
    </source>
</evidence>
<evidence type="ECO:0000256" key="4">
    <source>
        <dbReference type="ARBA" id="ARBA00022824"/>
    </source>
</evidence>
<evidence type="ECO:0000256" key="9">
    <source>
        <dbReference type="RuleBase" id="RU368073"/>
    </source>
</evidence>
<feature type="transmembrane region" description="Helical" evidence="9">
    <location>
        <begin position="197"/>
        <end position="216"/>
    </location>
</feature>
<feature type="transmembrane region" description="Helical" evidence="9">
    <location>
        <begin position="138"/>
        <end position="159"/>
    </location>
</feature>
<dbReference type="GO" id="GO:0015031">
    <property type="term" value="P:protein transport"/>
    <property type="evidence" value="ECO:0007669"/>
    <property type="project" value="UniProtKB-KW"/>
</dbReference>
<comment type="subcellular location">
    <subcellularLocation>
        <location evidence="9">Endoplasmic reticulum membrane</location>
        <topology evidence="9">Multi-pass membrane protein</topology>
    </subcellularLocation>
    <subcellularLocation>
        <location evidence="9">Golgi apparatus membrane</location>
        <topology evidence="9">Multi-pass membrane protein</topology>
    </subcellularLocation>
</comment>
<dbReference type="OrthoDB" id="337750at2759"/>
<keyword evidence="11" id="KW-1185">Reference proteome</keyword>
<dbReference type="EMBL" id="MTYJ01000220">
    <property type="protein sequence ID" value="OWA51274.1"/>
    <property type="molecule type" value="Genomic_DNA"/>
</dbReference>
<keyword evidence="3 9" id="KW-0812">Transmembrane</keyword>
<dbReference type="PANTHER" id="PTHR14083">
    <property type="entry name" value="YIP1 INTERACTING FACTOR HOMOLOG YIF1 PROTEIN"/>
    <property type="match status" value="1"/>
</dbReference>
<evidence type="ECO:0000313" key="11">
    <source>
        <dbReference type="Proteomes" id="UP000192578"/>
    </source>
</evidence>
<dbReference type="Pfam" id="PF03878">
    <property type="entry name" value="YIF1"/>
    <property type="match status" value="1"/>
</dbReference>
<evidence type="ECO:0000256" key="7">
    <source>
        <dbReference type="ARBA" id="ARBA00023034"/>
    </source>
</evidence>
<keyword evidence="5 9" id="KW-0653">Protein transport</keyword>
<protein>
    <recommendedName>
        <fullName evidence="9">Protein YIF1</fullName>
    </recommendedName>
</protein>
<dbReference type="AlphaFoldDB" id="A0A9X6RKN2"/>
<reference evidence="11" key="1">
    <citation type="submission" date="2017-01" db="EMBL/GenBank/DDBJ databases">
        <title>Comparative genomics of anhydrobiosis in the tardigrade Hypsibius dujardini.</title>
        <authorList>
            <person name="Yoshida Y."/>
            <person name="Koutsovoulos G."/>
            <person name="Laetsch D."/>
            <person name="Stevens L."/>
            <person name="Kumar S."/>
            <person name="Horikawa D."/>
            <person name="Ishino K."/>
            <person name="Komine S."/>
            <person name="Tomita M."/>
            <person name="Blaxter M."/>
            <person name="Arakawa K."/>
        </authorList>
    </citation>
    <scope>NUCLEOTIDE SEQUENCE [LARGE SCALE GENOMIC DNA]</scope>
    <source>
        <strain evidence="11">Z151</strain>
    </source>
</reference>
<evidence type="ECO:0000256" key="8">
    <source>
        <dbReference type="ARBA" id="ARBA00023136"/>
    </source>
</evidence>
<keyword evidence="6 9" id="KW-1133">Transmembrane helix</keyword>
<dbReference type="GO" id="GO:0006888">
    <property type="term" value="P:endoplasmic reticulum to Golgi vesicle-mediated transport"/>
    <property type="evidence" value="ECO:0007669"/>
    <property type="project" value="UniProtKB-UniRule"/>
</dbReference>
<evidence type="ECO:0000256" key="3">
    <source>
        <dbReference type="ARBA" id="ARBA00022692"/>
    </source>
</evidence>
<evidence type="ECO:0000313" key="10">
    <source>
        <dbReference type="EMBL" id="OWA51274.1"/>
    </source>
</evidence>
<keyword evidence="2 9" id="KW-0813">Transport</keyword>
<evidence type="ECO:0000256" key="1">
    <source>
        <dbReference type="ARBA" id="ARBA00009727"/>
    </source>
</evidence>
<comment type="function">
    <text evidence="9">Has a role in transport between endoplasmic reticulum and Golgi.</text>
</comment>
<gene>
    <name evidence="10" type="ORF">BV898_15766</name>
</gene>
<organism evidence="10 11">
    <name type="scientific">Hypsibius exemplaris</name>
    <name type="common">Freshwater tardigrade</name>
    <dbReference type="NCBI Taxonomy" id="2072580"/>
    <lineage>
        <taxon>Eukaryota</taxon>
        <taxon>Metazoa</taxon>
        <taxon>Ecdysozoa</taxon>
        <taxon>Tardigrada</taxon>
        <taxon>Eutardigrada</taxon>
        <taxon>Parachela</taxon>
        <taxon>Hypsibioidea</taxon>
        <taxon>Hypsibiidae</taxon>
        <taxon>Hypsibius</taxon>
    </lineage>
</organism>
<feature type="transmembrane region" description="Helical" evidence="9">
    <location>
        <begin position="236"/>
        <end position="254"/>
    </location>
</feature>
<dbReference type="Proteomes" id="UP000192578">
    <property type="component" value="Unassembled WGS sequence"/>
</dbReference>
<evidence type="ECO:0000256" key="6">
    <source>
        <dbReference type="ARBA" id="ARBA00022989"/>
    </source>
</evidence>
<dbReference type="GO" id="GO:0005793">
    <property type="term" value="C:endoplasmic reticulum-Golgi intermediate compartment"/>
    <property type="evidence" value="ECO:0007669"/>
    <property type="project" value="UniProtKB-UniRule"/>
</dbReference>
<dbReference type="GO" id="GO:0005789">
    <property type="term" value="C:endoplasmic reticulum membrane"/>
    <property type="evidence" value="ECO:0007669"/>
    <property type="project" value="UniProtKB-SubCell"/>
</dbReference>